<dbReference type="GO" id="GO:0031409">
    <property type="term" value="F:pigment binding"/>
    <property type="evidence" value="ECO:0007669"/>
    <property type="project" value="InterPro"/>
</dbReference>
<sequence length="204" mass="23233">MVMIEKRRTASILLFAIFLKQIVCSGFGKCPKFAYMDNFNLSRFAGRWYEIERSFYLAQVVSSCVSIDLTENTKGQLEVDVKARSRWSGTLTVSEGLASPTKRDPSKLAYKVVTKLPRMLGQYLPGAGAYQVIDTDYDSYAVLWSCTNYGLAHTDLIWIWGRQRELSADRRIQVYKSLDDVRLDSERLILPRNGNCSETWGDGD</sequence>
<protein>
    <recommendedName>
        <fullName evidence="4">Lipocalin/cytosolic fatty-acid binding domain-containing protein</fullName>
    </recommendedName>
</protein>
<reference evidence="5" key="1">
    <citation type="journal article" date="2023" name="G3 (Bethesda)">
        <title>Whole genome assemblies of Zophobas morio and Tenebrio molitor.</title>
        <authorList>
            <person name="Kaur S."/>
            <person name="Stinson S.A."/>
            <person name="diCenzo G.C."/>
        </authorList>
    </citation>
    <scope>NUCLEOTIDE SEQUENCE</scope>
    <source>
        <strain evidence="5">QUZm001</strain>
    </source>
</reference>
<evidence type="ECO:0000256" key="3">
    <source>
        <dbReference type="PIRNR" id="PIRNR036893"/>
    </source>
</evidence>
<gene>
    <name evidence="5" type="ORF">Zmor_026536</name>
</gene>
<keyword evidence="3" id="KW-0732">Signal</keyword>
<feature type="signal peptide" evidence="3">
    <location>
        <begin position="1"/>
        <end position="24"/>
    </location>
</feature>
<name>A0AA38M578_9CUCU</name>
<dbReference type="SUPFAM" id="SSF50814">
    <property type="entry name" value="Lipocalins"/>
    <property type="match status" value="1"/>
</dbReference>
<evidence type="ECO:0000256" key="1">
    <source>
        <dbReference type="ARBA" id="ARBA00006889"/>
    </source>
</evidence>
<evidence type="ECO:0000313" key="5">
    <source>
        <dbReference type="EMBL" id="KAJ3643851.1"/>
    </source>
</evidence>
<organism evidence="5 6">
    <name type="scientific">Zophobas morio</name>
    <dbReference type="NCBI Taxonomy" id="2755281"/>
    <lineage>
        <taxon>Eukaryota</taxon>
        <taxon>Metazoa</taxon>
        <taxon>Ecdysozoa</taxon>
        <taxon>Arthropoda</taxon>
        <taxon>Hexapoda</taxon>
        <taxon>Insecta</taxon>
        <taxon>Pterygota</taxon>
        <taxon>Neoptera</taxon>
        <taxon>Endopterygota</taxon>
        <taxon>Coleoptera</taxon>
        <taxon>Polyphaga</taxon>
        <taxon>Cucujiformia</taxon>
        <taxon>Tenebrionidae</taxon>
        <taxon>Zophobas</taxon>
    </lineage>
</organism>
<dbReference type="AlphaFoldDB" id="A0AA38M578"/>
<keyword evidence="2" id="KW-1015">Disulfide bond</keyword>
<dbReference type="GO" id="GO:0006629">
    <property type="term" value="P:lipid metabolic process"/>
    <property type="evidence" value="ECO:0007669"/>
    <property type="project" value="TreeGrafter"/>
</dbReference>
<dbReference type="PROSITE" id="PS00213">
    <property type="entry name" value="LIPOCALIN"/>
    <property type="match status" value="1"/>
</dbReference>
<dbReference type="InterPro" id="IPR022272">
    <property type="entry name" value="Lipocalin_CS"/>
</dbReference>
<dbReference type="InterPro" id="IPR000566">
    <property type="entry name" value="Lipocln_cytosolic_FA-bd_dom"/>
</dbReference>
<evidence type="ECO:0000256" key="2">
    <source>
        <dbReference type="ARBA" id="ARBA00023157"/>
    </source>
</evidence>
<dbReference type="PANTHER" id="PTHR10612">
    <property type="entry name" value="APOLIPOPROTEIN D"/>
    <property type="match status" value="1"/>
</dbReference>
<dbReference type="InterPro" id="IPR012674">
    <property type="entry name" value="Calycin"/>
</dbReference>
<dbReference type="EMBL" id="JALNTZ010000008">
    <property type="protein sequence ID" value="KAJ3643851.1"/>
    <property type="molecule type" value="Genomic_DNA"/>
</dbReference>
<feature type="domain" description="Lipocalin/cytosolic fatty-acid binding" evidence="4">
    <location>
        <begin position="40"/>
        <end position="189"/>
    </location>
</feature>
<dbReference type="GO" id="GO:0000302">
    <property type="term" value="P:response to reactive oxygen species"/>
    <property type="evidence" value="ECO:0007669"/>
    <property type="project" value="TreeGrafter"/>
</dbReference>
<dbReference type="InterPro" id="IPR003057">
    <property type="entry name" value="Invtbrt_color"/>
</dbReference>
<feature type="chain" id="PRO_5041501244" description="Lipocalin/cytosolic fatty-acid binding domain-containing protein" evidence="3">
    <location>
        <begin position="25"/>
        <end position="204"/>
    </location>
</feature>
<dbReference type="Proteomes" id="UP001168821">
    <property type="component" value="Unassembled WGS sequence"/>
</dbReference>
<dbReference type="PRINTS" id="PR01273">
    <property type="entry name" value="INVTBRTCOLOR"/>
</dbReference>
<dbReference type="InterPro" id="IPR022271">
    <property type="entry name" value="Lipocalin_ApoD"/>
</dbReference>
<keyword evidence="6" id="KW-1185">Reference proteome</keyword>
<proteinExistence type="inferred from homology"/>
<dbReference type="PANTHER" id="PTHR10612:SF41">
    <property type="entry name" value="GLIAL LAZARILLO, ISOFORM A"/>
    <property type="match status" value="1"/>
</dbReference>
<dbReference type="Pfam" id="PF08212">
    <property type="entry name" value="Lipocalin_2"/>
    <property type="match status" value="1"/>
</dbReference>
<evidence type="ECO:0000259" key="4">
    <source>
        <dbReference type="Pfam" id="PF08212"/>
    </source>
</evidence>
<comment type="caution">
    <text evidence="5">The sequence shown here is derived from an EMBL/GenBank/DDBJ whole genome shotgun (WGS) entry which is preliminary data.</text>
</comment>
<accession>A0AA38M578</accession>
<evidence type="ECO:0000313" key="6">
    <source>
        <dbReference type="Proteomes" id="UP001168821"/>
    </source>
</evidence>
<comment type="similarity">
    <text evidence="1 3">Belongs to the calycin superfamily. Lipocalin family.</text>
</comment>
<dbReference type="PIRSF" id="PIRSF036893">
    <property type="entry name" value="Lipocalin_ApoD"/>
    <property type="match status" value="1"/>
</dbReference>
<dbReference type="GO" id="GO:0005737">
    <property type="term" value="C:cytoplasm"/>
    <property type="evidence" value="ECO:0007669"/>
    <property type="project" value="TreeGrafter"/>
</dbReference>
<dbReference type="Gene3D" id="2.40.128.20">
    <property type="match status" value="1"/>
</dbReference>